<evidence type="ECO:0000256" key="1">
    <source>
        <dbReference type="ARBA" id="ARBA00006068"/>
    </source>
</evidence>
<sequence length="547" mass="59152">MADQTDGKKDPRRKRSKLTRGQKGLIAVAAVLAVALTGVLAWQSLFVRPELNTGKTEQQEDPETGEPVEEIDWGEGIRPRGDGERKSEDYYTVLILGRDTGGGGNTDTMLLASYDVTNQKATVMSIPRDTMVNVSWDIKKINSVYNTYGGGDRGIQALYKEISQLVGFAPDYQVIVEWEAVGEIVDAMGGVWFDVPRNMNYDDPLQNLHIHQEKGYRLLTGEDAMEVLRYRHDNRKNGVRLGYPEGDVGRIKTQQAFLKAMVEQLLKVENVPKVRQFIQVFQDNVETNLTFRNILWFAQAAFLGGLKVENVEFVTMPNTPKYAYSASTSRANGRYSEQSYVVPNAGDLLELVNNQLSPYKEVFTLSDLDIMSVNADGSVSSSTGRLEDPDAANPRSYWQAQWTPQEPEEAPPVDENGNPVATDPITGEPVTGGETADPGTGGGTTDPGSGEVVDPGAGTWEPGTGQQIDPETGGIIDPSTGQILDPGTGQVIGQVPGSGDTAGEGGETDETAPETPEPSDEETASPPPEEPAGGEAQAPDDGFIIVN</sequence>
<evidence type="ECO:0000256" key="2">
    <source>
        <dbReference type="SAM" id="MobiDB-lite"/>
    </source>
</evidence>
<evidence type="ECO:0000313" key="5">
    <source>
        <dbReference type="Proteomes" id="UP000823824"/>
    </source>
</evidence>
<name>A0A9D2LJ14_9FIRM</name>
<feature type="compositionally biased region" description="Acidic residues" evidence="2">
    <location>
        <begin position="506"/>
        <end position="523"/>
    </location>
</feature>
<protein>
    <submittedName>
        <fullName evidence="4">LCP family protein</fullName>
    </submittedName>
</protein>
<organism evidence="4 5">
    <name type="scientific">Candidatus Oscillibacter excrementigallinarum</name>
    <dbReference type="NCBI Taxonomy" id="2838716"/>
    <lineage>
        <taxon>Bacteria</taxon>
        <taxon>Bacillati</taxon>
        <taxon>Bacillota</taxon>
        <taxon>Clostridia</taxon>
        <taxon>Eubacteriales</taxon>
        <taxon>Oscillospiraceae</taxon>
        <taxon>Oscillibacter</taxon>
    </lineage>
</organism>
<dbReference type="NCBIfam" id="TIGR00350">
    <property type="entry name" value="lytR_cpsA_psr"/>
    <property type="match status" value="1"/>
</dbReference>
<evidence type="ECO:0000313" key="4">
    <source>
        <dbReference type="EMBL" id="HJB13618.1"/>
    </source>
</evidence>
<reference evidence="4" key="2">
    <citation type="submission" date="2021-04" db="EMBL/GenBank/DDBJ databases">
        <authorList>
            <person name="Gilroy R."/>
        </authorList>
    </citation>
    <scope>NUCLEOTIDE SEQUENCE</scope>
    <source>
        <strain evidence="4">ChiBcec18-1249</strain>
    </source>
</reference>
<evidence type="ECO:0000259" key="3">
    <source>
        <dbReference type="Pfam" id="PF03816"/>
    </source>
</evidence>
<dbReference type="PANTHER" id="PTHR33392">
    <property type="entry name" value="POLYISOPRENYL-TEICHOIC ACID--PEPTIDOGLYCAN TEICHOIC ACID TRANSFERASE TAGU"/>
    <property type="match status" value="1"/>
</dbReference>
<reference evidence="4" key="1">
    <citation type="journal article" date="2021" name="PeerJ">
        <title>Extensive microbial diversity within the chicken gut microbiome revealed by metagenomics and culture.</title>
        <authorList>
            <person name="Gilroy R."/>
            <person name="Ravi A."/>
            <person name="Getino M."/>
            <person name="Pursley I."/>
            <person name="Horton D.L."/>
            <person name="Alikhan N.F."/>
            <person name="Baker D."/>
            <person name="Gharbi K."/>
            <person name="Hall N."/>
            <person name="Watson M."/>
            <person name="Adriaenssens E.M."/>
            <person name="Foster-Nyarko E."/>
            <person name="Jarju S."/>
            <person name="Secka A."/>
            <person name="Antonio M."/>
            <person name="Oren A."/>
            <person name="Chaudhuri R.R."/>
            <person name="La Ragione R."/>
            <person name="Hildebrand F."/>
            <person name="Pallen M.J."/>
        </authorList>
    </citation>
    <scope>NUCLEOTIDE SEQUENCE</scope>
    <source>
        <strain evidence="4">ChiBcec18-1249</strain>
    </source>
</reference>
<dbReference type="Proteomes" id="UP000823824">
    <property type="component" value="Unassembled WGS sequence"/>
</dbReference>
<feature type="region of interest" description="Disordered" evidence="2">
    <location>
        <begin position="401"/>
        <end position="547"/>
    </location>
</feature>
<dbReference type="InterPro" id="IPR050922">
    <property type="entry name" value="LytR/CpsA/Psr_CW_biosynth"/>
</dbReference>
<accession>A0A9D2LJ14</accession>
<comment type="similarity">
    <text evidence="1">Belongs to the LytR/CpsA/Psr (LCP) family.</text>
</comment>
<comment type="caution">
    <text evidence="4">The sequence shown here is derived from an EMBL/GenBank/DDBJ whole genome shotgun (WGS) entry which is preliminary data.</text>
</comment>
<dbReference type="AlphaFoldDB" id="A0A9D2LJ14"/>
<dbReference type="InterPro" id="IPR004474">
    <property type="entry name" value="LytR_CpsA_psr"/>
</dbReference>
<dbReference type="Gene3D" id="3.40.630.190">
    <property type="entry name" value="LCP protein"/>
    <property type="match status" value="1"/>
</dbReference>
<proteinExistence type="inferred from homology"/>
<dbReference type="EMBL" id="DWZJ01000069">
    <property type="protein sequence ID" value="HJB13618.1"/>
    <property type="molecule type" value="Genomic_DNA"/>
</dbReference>
<dbReference type="Pfam" id="PF03816">
    <property type="entry name" value="LytR_cpsA_psr"/>
    <property type="match status" value="1"/>
</dbReference>
<feature type="domain" description="Cell envelope-related transcriptional attenuator" evidence="3">
    <location>
        <begin position="105"/>
        <end position="265"/>
    </location>
</feature>
<dbReference type="PANTHER" id="PTHR33392:SF6">
    <property type="entry name" value="POLYISOPRENYL-TEICHOIC ACID--PEPTIDOGLYCAN TEICHOIC ACID TRANSFERASE TAGU"/>
    <property type="match status" value="1"/>
</dbReference>
<gene>
    <name evidence="4" type="ORF">H9787_07890</name>
</gene>